<dbReference type="EMBL" id="LAZR01000074">
    <property type="protein sequence ID" value="KKN94999.1"/>
    <property type="molecule type" value="Genomic_DNA"/>
</dbReference>
<evidence type="ECO:0000313" key="1">
    <source>
        <dbReference type="EMBL" id="KKN94999.1"/>
    </source>
</evidence>
<protein>
    <submittedName>
        <fullName evidence="1">Uncharacterized protein</fullName>
    </submittedName>
</protein>
<proteinExistence type="predicted"/>
<accession>A0A0F9UTG1</accession>
<sequence>MRWLNSTERPPHLSALTECRTHAGKGVLAAFAVAVVSTAQADPAFMQRWVQQFEDSEIVLQRGTTNVPFQPLAFVETTHYGESELERADGSSVTARQTTLSQGAVLPFLVTPRDALLIGDWVGSTRFDSTSSELDSFNVLSVGLPVGWFRQVNPKWQAGGFIMPLGHKASGEDWNWETMAGGFTRYVQNDRLWWAFGLYADFNPGDDIYLPYVGASYAVTDQWTLSAVMPWPAVLYAPNDRSLYRLGVSPSGASWSMDQGNDDIQYELDTWDFGFSAEHRVHGNFWLQGEVGVTGLTGMSIRGDQWEEPDFAVSSSPYVSIGINFRPSVD</sequence>
<comment type="caution">
    <text evidence="1">The sequence shown here is derived from an EMBL/GenBank/DDBJ whole genome shotgun (WGS) entry which is preliminary data.</text>
</comment>
<name>A0A0F9UTG1_9ZZZZ</name>
<dbReference type="AlphaFoldDB" id="A0A0F9UTG1"/>
<gene>
    <name evidence="1" type="ORF">LCGC14_0183260</name>
</gene>
<reference evidence="1" key="1">
    <citation type="journal article" date="2015" name="Nature">
        <title>Complex archaea that bridge the gap between prokaryotes and eukaryotes.</title>
        <authorList>
            <person name="Spang A."/>
            <person name="Saw J.H."/>
            <person name="Jorgensen S.L."/>
            <person name="Zaremba-Niedzwiedzka K."/>
            <person name="Martijn J."/>
            <person name="Lind A.E."/>
            <person name="van Eijk R."/>
            <person name="Schleper C."/>
            <person name="Guy L."/>
            <person name="Ettema T.J."/>
        </authorList>
    </citation>
    <scope>NUCLEOTIDE SEQUENCE</scope>
</reference>
<organism evidence="1">
    <name type="scientific">marine sediment metagenome</name>
    <dbReference type="NCBI Taxonomy" id="412755"/>
    <lineage>
        <taxon>unclassified sequences</taxon>
        <taxon>metagenomes</taxon>
        <taxon>ecological metagenomes</taxon>
    </lineage>
</organism>